<dbReference type="OrthoDB" id="9180239at2"/>
<proteinExistence type="predicted"/>
<evidence type="ECO:0000313" key="3">
    <source>
        <dbReference type="EMBL" id="SHH64007.1"/>
    </source>
</evidence>
<dbReference type="EMBL" id="FQXS01000005">
    <property type="protein sequence ID" value="SHH64007.1"/>
    <property type="molecule type" value="Genomic_DNA"/>
</dbReference>
<dbReference type="RefSeq" id="WP_084540484.1">
    <property type="nucleotide sequence ID" value="NZ_FQXS01000005.1"/>
</dbReference>
<dbReference type="Proteomes" id="UP000184139">
    <property type="component" value="Unassembled WGS sequence"/>
</dbReference>
<name>A0A1M5UM66_9BACT</name>
<sequence length="148" mass="16671">MAEHGGFPSADPMTDEAEPDINDGLRIVSYSTNREGRCIRHQDHGWQPVNIVNRQAWQEIEKSIGASKKKVAVGSVSCLHYYMTAHQMTPALLARYTGQSSWLVRLHLVPFIYKRLGRATLQKYAELFQVSIADLTGGELRPPIYCRG</sequence>
<evidence type="ECO:0000259" key="2">
    <source>
        <dbReference type="PROSITE" id="PS50943"/>
    </source>
</evidence>
<accession>A0A1M5UM66</accession>
<dbReference type="PROSITE" id="PS50943">
    <property type="entry name" value="HTH_CROC1"/>
    <property type="match status" value="1"/>
</dbReference>
<keyword evidence="4" id="KW-1185">Reference proteome</keyword>
<gene>
    <name evidence="3" type="ORF">SAMN02745124_01246</name>
</gene>
<protein>
    <recommendedName>
        <fullName evidence="2">HTH cro/C1-type domain-containing protein</fullName>
    </recommendedName>
</protein>
<evidence type="ECO:0000313" key="4">
    <source>
        <dbReference type="Proteomes" id="UP000184139"/>
    </source>
</evidence>
<evidence type="ECO:0000256" key="1">
    <source>
        <dbReference type="SAM" id="MobiDB-lite"/>
    </source>
</evidence>
<dbReference type="STRING" id="1121409.SAMN02745124_01246"/>
<organism evidence="3 4">
    <name type="scientific">Desulfofustis glycolicus DSM 9705</name>
    <dbReference type="NCBI Taxonomy" id="1121409"/>
    <lineage>
        <taxon>Bacteria</taxon>
        <taxon>Pseudomonadati</taxon>
        <taxon>Thermodesulfobacteriota</taxon>
        <taxon>Desulfobulbia</taxon>
        <taxon>Desulfobulbales</taxon>
        <taxon>Desulfocapsaceae</taxon>
        <taxon>Desulfofustis</taxon>
    </lineage>
</organism>
<reference evidence="3 4" key="1">
    <citation type="submission" date="2016-11" db="EMBL/GenBank/DDBJ databases">
        <authorList>
            <person name="Jaros S."/>
            <person name="Januszkiewicz K."/>
            <person name="Wedrychowicz H."/>
        </authorList>
    </citation>
    <scope>NUCLEOTIDE SEQUENCE [LARGE SCALE GENOMIC DNA]</scope>
    <source>
        <strain evidence="3 4">DSM 9705</strain>
    </source>
</reference>
<feature type="region of interest" description="Disordered" evidence="1">
    <location>
        <begin position="1"/>
        <end position="20"/>
    </location>
</feature>
<feature type="domain" description="HTH cro/C1-type" evidence="2">
    <location>
        <begin position="120"/>
        <end position="135"/>
    </location>
</feature>
<dbReference type="AlphaFoldDB" id="A0A1M5UM66"/>
<dbReference type="InterPro" id="IPR001387">
    <property type="entry name" value="Cro/C1-type_HTH"/>
</dbReference>